<evidence type="ECO:0000313" key="4">
    <source>
        <dbReference type="Proteomes" id="UP000586305"/>
    </source>
</evidence>
<proteinExistence type="predicted"/>
<keyword evidence="2" id="KW-0732">Signal</keyword>
<gene>
    <name evidence="3" type="ORF">HG263_18510</name>
</gene>
<evidence type="ECO:0000313" key="3">
    <source>
        <dbReference type="EMBL" id="NOU52509.1"/>
    </source>
</evidence>
<sequence length="93" mass="10548">MRYSKWFVISCLCVLFLSVINAPMSYAKVENYYEQQQSVFIDSDPIDHDPQELIIGSISYDFEVAGTTSIAGEIPSPRESQHLHLSIRAPPKK</sequence>
<evidence type="ECO:0000256" key="1">
    <source>
        <dbReference type="SAM" id="MobiDB-lite"/>
    </source>
</evidence>
<reference evidence="3 4" key="1">
    <citation type="submission" date="2020-04" db="EMBL/GenBank/DDBJ databases">
        <title>Pseudoalteromonas caenipelagi sp. nov., isolated from a tidal flat.</title>
        <authorList>
            <person name="Park S."/>
            <person name="Yoon J.-H."/>
        </authorList>
    </citation>
    <scope>NUCLEOTIDE SEQUENCE [LARGE SCALE GENOMIC DNA]</scope>
    <source>
        <strain evidence="3 4">JBTF-M23</strain>
    </source>
</reference>
<dbReference type="Proteomes" id="UP000586305">
    <property type="component" value="Unassembled WGS sequence"/>
</dbReference>
<feature type="region of interest" description="Disordered" evidence="1">
    <location>
        <begin position="72"/>
        <end position="93"/>
    </location>
</feature>
<accession>A0A849VFK6</accession>
<dbReference type="EMBL" id="JABBPG010000010">
    <property type="protein sequence ID" value="NOU52509.1"/>
    <property type="molecule type" value="Genomic_DNA"/>
</dbReference>
<dbReference type="AlphaFoldDB" id="A0A849VFK6"/>
<keyword evidence="4" id="KW-1185">Reference proteome</keyword>
<dbReference type="RefSeq" id="WP_171627570.1">
    <property type="nucleotide sequence ID" value="NZ_JABBPG010000010.1"/>
</dbReference>
<name>A0A849VFK6_9GAMM</name>
<evidence type="ECO:0000256" key="2">
    <source>
        <dbReference type="SAM" id="SignalP"/>
    </source>
</evidence>
<organism evidence="3 4">
    <name type="scientific">Pseudoalteromonas caenipelagi</name>
    <dbReference type="NCBI Taxonomy" id="2726988"/>
    <lineage>
        <taxon>Bacteria</taxon>
        <taxon>Pseudomonadati</taxon>
        <taxon>Pseudomonadota</taxon>
        <taxon>Gammaproteobacteria</taxon>
        <taxon>Alteromonadales</taxon>
        <taxon>Pseudoalteromonadaceae</taxon>
        <taxon>Pseudoalteromonas</taxon>
    </lineage>
</organism>
<feature type="signal peptide" evidence="2">
    <location>
        <begin position="1"/>
        <end position="27"/>
    </location>
</feature>
<feature type="chain" id="PRO_5032923096" evidence="2">
    <location>
        <begin position="28"/>
        <end position="93"/>
    </location>
</feature>
<comment type="caution">
    <text evidence="3">The sequence shown here is derived from an EMBL/GenBank/DDBJ whole genome shotgun (WGS) entry which is preliminary data.</text>
</comment>
<protein>
    <submittedName>
        <fullName evidence="3">Uncharacterized protein</fullName>
    </submittedName>
</protein>